<feature type="transmembrane region" description="Helical" evidence="7">
    <location>
        <begin position="29"/>
        <end position="49"/>
    </location>
</feature>
<dbReference type="Pfam" id="PF04239">
    <property type="entry name" value="DUF421"/>
    <property type="match status" value="1"/>
</dbReference>
<evidence type="ECO:0000256" key="1">
    <source>
        <dbReference type="ARBA" id="ARBA00004651"/>
    </source>
</evidence>
<keyword evidence="11" id="KW-1185">Reference proteome</keyword>
<proteinExistence type="inferred from homology"/>
<evidence type="ECO:0000313" key="10">
    <source>
        <dbReference type="EMBL" id="MBP0494205.1"/>
    </source>
</evidence>
<feature type="domain" description="YetF C-terminal" evidence="8">
    <location>
        <begin position="81"/>
        <end position="146"/>
    </location>
</feature>
<dbReference type="EMBL" id="JAGIZA010000009">
    <property type="protein sequence ID" value="MBP0494205.1"/>
    <property type="molecule type" value="Genomic_DNA"/>
</dbReference>
<keyword evidence="5 7" id="KW-1133">Transmembrane helix</keyword>
<keyword evidence="3" id="KW-1003">Cell membrane</keyword>
<evidence type="ECO:0000313" key="11">
    <source>
        <dbReference type="Proteomes" id="UP000677537"/>
    </source>
</evidence>
<dbReference type="Proteomes" id="UP000677537">
    <property type="component" value="Unassembled WGS sequence"/>
</dbReference>
<dbReference type="InterPro" id="IPR023090">
    <property type="entry name" value="UPF0702_alpha/beta_dom_sf"/>
</dbReference>
<feature type="transmembrane region" description="Helical" evidence="7">
    <location>
        <begin position="55"/>
        <end position="75"/>
    </location>
</feature>
<keyword evidence="6 7" id="KW-0472">Membrane</keyword>
<dbReference type="Gene3D" id="3.30.240.20">
    <property type="entry name" value="bsu07140 like domains"/>
    <property type="match status" value="1"/>
</dbReference>
<reference evidence="10" key="1">
    <citation type="submission" date="2021-03" db="EMBL/GenBank/DDBJ databases">
        <authorList>
            <person name="So Y."/>
        </authorList>
    </citation>
    <scope>NUCLEOTIDE SEQUENCE</scope>
    <source>
        <strain evidence="10">SG15</strain>
    </source>
</reference>
<evidence type="ECO:0000259" key="8">
    <source>
        <dbReference type="Pfam" id="PF04239"/>
    </source>
</evidence>
<feature type="domain" description="YetF-like N-terminal transmembrane" evidence="9">
    <location>
        <begin position="3"/>
        <end position="73"/>
    </location>
</feature>
<evidence type="ECO:0000256" key="6">
    <source>
        <dbReference type="ARBA" id="ARBA00023136"/>
    </source>
</evidence>
<dbReference type="RefSeq" id="WP_209374954.1">
    <property type="nucleotide sequence ID" value="NZ_JAGIZA010000009.1"/>
</dbReference>
<dbReference type="InterPro" id="IPR007353">
    <property type="entry name" value="DUF421"/>
</dbReference>
<sequence length="148" mass="16466">MSLVLRAAAGYLILLFAVRLIGRRTASQMAPFDLVLLFLFGGITITAVIGDDRSLTGAVSAVFTIGLMHILVSWAKSRYPLVGRIVDGKPVVVYEHGQWHRHRMHRLRLNEQDIMAAARQRGLERLEQVRYATAERDGKISIIAEGGD</sequence>
<dbReference type="Pfam" id="PF20730">
    <property type="entry name" value="YetF_N"/>
    <property type="match status" value="1"/>
</dbReference>
<dbReference type="InterPro" id="IPR048454">
    <property type="entry name" value="YetF_N"/>
</dbReference>
<comment type="subcellular location">
    <subcellularLocation>
        <location evidence="1">Cell membrane</location>
        <topology evidence="1">Multi-pass membrane protein</topology>
    </subcellularLocation>
</comment>
<comment type="caution">
    <text evidence="10">The sequence shown here is derived from an EMBL/GenBank/DDBJ whole genome shotgun (WGS) entry which is preliminary data.</text>
</comment>
<evidence type="ECO:0000256" key="7">
    <source>
        <dbReference type="SAM" id="Phobius"/>
    </source>
</evidence>
<keyword evidence="4 7" id="KW-0812">Transmembrane</keyword>
<organism evidence="10 11">
    <name type="scientific">Roseomonas indoligenes</name>
    <dbReference type="NCBI Taxonomy" id="2820811"/>
    <lineage>
        <taxon>Bacteria</taxon>
        <taxon>Pseudomonadati</taxon>
        <taxon>Pseudomonadota</taxon>
        <taxon>Alphaproteobacteria</taxon>
        <taxon>Acetobacterales</taxon>
        <taxon>Roseomonadaceae</taxon>
        <taxon>Roseomonas</taxon>
    </lineage>
</organism>
<dbReference type="GO" id="GO:0005886">
    <property type="term" value="C:plasma membrane"/>
    <property type="evidence" value="ECO:0007669"/>
    <property type="project" value="UniProtKB-SubCell"/>
</dbReference>
<dbReference type="PANTHER" id="PTHR34582">
    <property type="entry name" value="UPF0702 TRANSMEMBRANE PROTEIN YCAP"/>
    <property type="match status" value="1"/>
</dbReference>
<dbReference type="PANTHER" id="PTHR34582:SF6">
    <property type="entry name" value="UPF0702 TRANSMEMBRANE PROTEIN YCAP"/>
    <property type="match status" value="1"/>
</dbReference>
<evidence type="ECO:0000259" key="9">
    <source>
        <dbReference type="Pfam" id="PF20730"/>
    </source>
</evidence>
<accession>A0A940N017</accession>
<dbReference type="AlphaFoldDB" id="A0A940N017"/>
<gene>
    <name evidence="10" type="ORF">J5Y10_15570</name>
</gene>
<evidence type="ECO:0000256" key="2">
    <source>
        <dbReference type="ARBA" id="ARBA00006448"/>
    </source>
</evidence>
<evidence type="ECO:0000256" key="3">
    <source>
        <dbReference type="ARBA" id="ARBA00022475"/>
    </source>
</evidence>
<comment type="similarity">
    <text evidence="2">Belongs to the UPF0702 family.</text>
</comment>
<name>A0A940N017_9PROT</name>
<evidence type="ECO:0000256" key="4">
    <source>
        <dbReference type="ARBA" id="ARBA00022692"/>
    </source>
</evidence>
<evidence type="ECO:0000256" key="5">
    <source>
        <dbReference type="ARBA" id="ARBA00022989"/>
    </source>
</evidence>
<protein>
    <submittedName>
        <fullName evidence="10">DUF421 domain-containing protein</fullName>
    </submittedName>
</protein>
<feature type="transmembrane region" description="Helical" evidence="7">
    <location>
        <begin position="6"/>
        <end position="22"/>
    </location>
</feature>